<reference evidence="1 2" key="1">
    <citation type="journal article" date="2016" name="Sci. Rep.">
        <title>Metabolic traits of an uncultured archaeal lineage -MSBL1- from brine pools of the Red Sea.</title>
        <authorList>
            <person name="Mwirichia R."/>
            <person name="Alam I."/>
            <person name="Rashid M."/>
            <person name="Vinu M."/>
            <person name="Ba-Alawi W."/>
            <person name="Anthony Kamau A."/>
            <person name="Kamanda Ngugi D."/>
            <person name="Goker M."/>
            <person name="Klenk H.P."/>
            <person name="Bajic V."/>
            <person name="Stingl U."/>
        </authorList>
    </citation>
    <scope>NUCLEOTIDE SEQUENCE [LARGE SCALE GENOMIC DNA]</scope>
    <source>
        <strain evidence="1">SCGC-AAA259D14</strain>
    </source>
</reference>
<dbReference type="AlphaFoldDB" id="A0A133U3R4"/>
<proteinExistence type="predicted"/>
<gene>
    <name evidence="1" type="ORF">AKJ62_04385</name>
</gene>
<organism evidence="1 2">
    <name type="scientific">candidate division MSBL1 archaeon SCGC-AAA259D14</name>
    <dbReference type="NCBI Taxonomy" id="1698261"/>
    <lineage>
        <taxon>Archaea</taxon>
        <taxon>Methanobacteriati</taxon>
        <taxon>Methanobacteriota</taxon>
        <taxon>candidate division MSBL1</taxon>
    </lineage>
</organism>
<comment type="caution">
    <text evidence="1">The sequence shown here is derived from an EMBL/GenBank/DDBJ whole genome shotgun (WGS) entry which is preliminary data.</text>
</comment>
<sequence>MTEVICAVPGCENNLTDEQRENKIPVCSECEAANMHVCESCNKRLSTEQIQNGGSLCSECEGNPSGLEESMEEYGEEYIMGTDTEEEGFMVGESKEDEDFMV</sequence>
<evidence type="ECO:0000313" key="1">
    <source>
        <dbReference type="EMBL" id="KXA88827.1"/>
    </source>
</evidence>
<dbReference type="Proteomes" id="UP000070589">
    <property type="component" value="Unassembled WGS sequence"/>
</dbReference>
<evidence type="ECO:0000313" key="2">
    <source>
        <dbReference type="Proteomes" id="UP000070589"/>
    </source>
</evidence>
<accession>A0A133U3R4</accession>
<dbReference type="EMBL" id="LHXL01000077">
    <property type="protein sequence ID" value="KXA88827.1"/>
    <property type="molecule type" value="Genomic_DNA"/>
</dbReference>
<protein>
    <submittedName>
        <fullName evidence="1">Uncharacterized protein</fullName>
    </submittedName>
</protein>
<keyword evidence="2" id="KW-1185">Reference proteome</keyword>
<name>A0A133U3R4_9EURY</name>